<dbReference type="Gene3D" id="1.20.58.1590">
    <property type="entry name" value="Tethering factor for nuclear proteasome Cut8/Sts1"/>
    <property type="match status" value="1"/>
</dbReference>
<dbReference type="PANTHER" id="PTHR28032">
    <property type="entry name" value="FI02826P"/>
    <property type="match status" value="1"/>
</dbReference>
<organism evidence="5 6">
    <name type="scientific">Jimgerdemannia flammicorona</name>
    <dbReference type="NCBI Taxonomy" id="994334"/>
    <lineage>
        <taxon>Eukaryota</taxon>
        <taxon>Fungi</taxon>
        <taxon>Fungi incertae sedis</taxon>
        <taxon>Mucoromycota</taxon>
        <taxon>Mucoromycotina</taxon>
        <taxon>Endogonomycetes</taxon>
        <taxon>Endogonales</taxon>
        <taxon>Endogonaceae</taxon>
        <taxon>Jimgerdemannia</taxon>
    </lineage>
</organism>
<dbReference type="GO" id="GO:0031144">
    <property type="term" value="P:proteasome localization"/>
    <property type="evidence" value="ECO:0007669"/>
    <property type="project" value="UniProtKB-UniRule"/>
</dbReference>
<dbReference type="Proteomes" id="UP000274822">
    <property type="component" value="Unassembled WGS sequence"/>
</dbReference>
<feature type="compositionally biased region" description="Pro residues" evidence="4">
    <location>
        <begin position="34"/>
        <end position="43"/>
    </location>
</feature>
<dbReference type="GO" id="GO:0015031">
    <property type="term" value="P:protein transport"/>
    <property type="evidence" value="ECO:0007669"/>
    <property type="project" value="UniProtKB-UniRule"/>
</dbReference>
<name>A0A433QCG6_9FUNG</name>
<proteinExistence type="inferred from homology"/>
<feature type="region of interest" description="Disordered" evidence="4">
    <location>
        <begin position="1"/>
        <end position="159"/>
    </location>
</feature>
<dbReference type="InterPro" id="IPR038422">
    <property type="entry name" value="Cut8/Sts1_sf"/>
</dbReference>
<comment type="subunit">
    <text evidence="3">Binds the proteasome.</text>
</comment>
<keyword evidence="2 3" id="KW-0539">Nucleus</keyword>
<sequence>MSADRSPCFPLPRATDTLSATFHHPHATQQHNPPTVPQQPPHSPFRHSNYSQHAPPLTATPKSILPKRERANYKADGQQAGGAAPRGHKRRASFDSDADDSDSDHSSSDTAMKTAGSTSPTSPSFAFGRYGTMRGDHGHRHHRKADGEGSVKRTKTGKERQFSVSKLLATLDKPQLLTLVNSLIDSHPHLHPEILSHIPRPTIATVQPLLVTLERRLHDSFPYTKWGPTRDDYSFNRVKPVLTELVDTILDYTAHFTSSEEFPTTTFAYLHIATSVAHRLPQWDNRAHNGVKTELYEKLDSFWKRAVVEAADKCSEGKIYGQQVVGEWARNLVQHNAESNNALSAAVGEFQRRLGWIIGIAPPTNAVPQQQQQQQQQQQTGIAFAGGLFSDPAASRQHQYAQMHHHQQELLRQHQQMQQQAAGGQMRW</sequence>
<evidence type="ECO:0000256" key="3">
    <source>
        <dbReference type="RuleBase" id="RU368013"/>
    </source>
</evidence>
<comment type="function">
    <text evidence="3">Involved in ubiquitin-mediated protein degradation. Regulatory factor in the ubiquitin/proteasome pathway that controls the turnover of proteasome substrates. Targets proteasomes to the nucleus and facilitates the degradation of nuclear proteins.</text>
</comment>
<dbReference type="Pfam" id="PF08559">
    <property type="entry name" value="Cut8"/>
    <property type="match status" value="1"/>
</dbReference>
<evidence type="ECO:0000256" key="1">
    <source>
        <dbReference type="ARBA" id="ARBA00006199"/>
    </source>
</evidence>
<evidence type="ECO:0000256" key="2">
    <source>
        <dbReference type="ARBA" id="ARBA00023242"/>
    </source>
</evidence>
<evidence type="ECO:0000256" key="4">
    <source>
        <dbReference type="SAM" id="MobiDB-lite"/>
    </source>
</evidence>
<keyword evidence="3" id="KW-0963">Cytoplasm</keyword>
<dbReference type="PANTHER" id="PTHR28032:SF1">
    <property type="entry name" value="FI02826P"/>
    <property type="match status" value="1"/>
</dbReference>
<accession>A0A433QCG6</accession>
<comment type="subcellular location">
    <subcellularLocation>
        <location evidence="3">Cytoplasm</location>
    </subcellularLocation>
    <subcellularLocation>
        <location evidence="3">Nucleus</location>
    </subcellularLocation>
</comment>
<evidence type="ECO:0000313" key="5">
    <source>
        <dbReference type="EMBL" id="RUS27452.1"/>
    </source>
</evidence>
<comment type="caution">
    <text evidence="5">The sequence shown here is derived from an EMBL/GenBank/DDBJ whole genome shotgun (WGS) entry which is preliminary data.</text>
</comment>
<dbReference type="GO" id="GO:0031965">
    <property type="term" value="C:nuclear membrane"/>
    <property type="evidence" value="ECO:0007669"/>
    <property type="project" value="TreeGrafter"/>
</dbReference>
<reference evidence="5 6" key="1">
    <citation type="journal article" date="2018" name="New Phytol.">
        <title>Phylogenomics of Endogonaceae and evolution of mycorrhizas within Mucoromycota.</title>
        <authorList>
            <person name="Chang Y."/>
            <person name="Desiro A."/>
            <person name="Na H."/>
            <person name="Sandor L."/>
            <person name="Lipzen A."/>
            <person name="Clum A."/>
            <person name="Barry K."/>
            <person name="Grigoriev I.V."/>
            <person name="Martin F.M."/>
            <person name="Stajich J.E."/>
            <person name="Smith M.E."/>
            <person name="Bonito G."/>
            <person name="Spatafora J.W."/>
        </authorList>
    </citation>
    <scope>NUCLEOTIDE SEQUENCE [LARGE SCALE GENOMIC DNA]</scope>
    <source>
        <strain evidence="5 6">AD002</strain>
    </source>
</reference>
<dbReference type="EMBL" id="RBNJ01008363">
    <property type="protein sequence ID" value="RUS27452.1"/>
    <property type="molecule type" value="Genomic_DNA"/>
</dbReference>
<keyword evidence="3" id="KW-0813">Transport</keyword>
<dbReference type="GO" id="GO:0005737">
    <property type="term" value="C:cytoplasm"/>
    <property type="evidence" value="ECO:0007669"/>
    <property type="project" value="UniProtKB-SubCell"/>
</dbReference>
<feature type="compositionally biased region" description="Basic and acidic residues" evidence="4">
    <location>
        <begin position="145"/>
        <end position="159"/>
    </location>
</feature>
<dbReference type="InterPro" id="IPR013868">
    <property type="entry name" value="Cut8/Sts1_fam"/>
</dbReference>
<protein>
    <recommendedName>
        <fullName evidence="3">Tethering factor for nuclear proteasome STS1</fullName>
    </recommendedName>
</protein>
<dbReference type="GO" id="GO:0071630">
    <property type="term" value="P:nuclear protein quality control by the ubiquitin-proteasome system"/>
    <property type="evidence" value="ECO:0007669"/>
    <property type="project" value="UniProtKB-UniRule"/>
</dbReference>
<comment type="similarity">
    <text evidence="1 3">Belongs to the cut8/STS1 family.</text>
</comment>
<keyword evidence="6" id="KW-1185">Reference proteome</keyword>
<dbReference type="GO" id="GO:0070628">
    <property type="term" value="F:proteasome binding"/>
    <property type="evidence" value="ECO:0007669"/>
    <property type="project" value="TreeGrafter"/>
</dbReference>
<keyword evidence="3" id="KW-0653">Protein transport</keyword>
<evidence type="ECO:0000313" key="6">
    <source>
        <dbReference type="Proteomes" id="UP000274822"/>
    </source>
</evidence>
<feature type="compositionally biased region" description="Polar residues" evidence="4">
    <location>
        <begin position="115"/>
        <end position="124"/>
    </location>
</feature>
<gene>
    <name evidence="5" type="ORF">BC938DRAFT_483230</name>
</gene>
<dbReference type="AlphaFoldDB" id="A0A433QCG6"/>